<dbReference type="SUPFAM" id="SSF102198">
    <property type="entry name" value="Putative cyclase"/>
    <property type="match status" value="1"/>
</dbReference>
<sequence>MMTILESIAFLKKQKWVDLTHEVTGDIPYFSSFKPLTEKTLFTVEEHGFLAKEYNLVTQYGTHIDAPCHFASGKRYLEELELKELVLPLFVFHKEAEVAEDNDYQLSVEDILAFEKKHGKIPEDSFVAFASDWSKRWEDHDDYYNRDENGQVHTPGWSLEALRFLHEERNVQAIGHETLDTDSAVECANNGGLIGELYWLSQNKFQVEVLTNLSEIPEVGAAIFLGVPKIKQAPGFNIRAFAIV</sequence>
<dbReference type="Pfam" id="PF04199">
    <property type="entry name" value="Cyclase"/>
    <property type="match status" value="1"/>
</dbReference>
<accession>A0ABS4CES5</accession>
<evidence type="ECO:0000313" key="2">
    <source>
        <dbReference type="Proteomes" id="UP000673375"/>
    </source>
</evidence>
<keyword evidence="2" id="KW-1185">Reference proteome</keyword>
<dbReference type="RefSeq" id="WP_209555810.1">
    <property type="nucleotide sequence ID" value="NZ_JAEDXU010000001.1"/>
</dbReference>
<proteinExistence type="predicted"/>
<dbReference type="Proteomes" id="UP000673375">
    <property type="component" value="Unassembled WGS sequence"/>
</dbReference>
<protein>
    <submittedName>
        <fullName evidence="1">Cyclase family protein</fullName>
    </submittedName>
</protein>
<dbReference type="PANTHER" id="PTHR31118:SF12">
    <property type="entry name" value="CYCLASE-LIKE PROTEIN 2"/>
    <property type="match status" value="1"/>
</dbReference>
<dbReference type="InterPro" id="IPR007325">
    <property type="entry name" value="KFase/CYL"/>
</dbReference>
<gene>
    <name evidence="1" type="ORF">I6N96_01925</name>
</gene>
<organism evidence="1 2">
    <name type="scientific">Enterococcus larvae</name>
    <dbReference type="NCBI Taxonomy" id="2794352"/>
    <lineage>
        <taxon>Bacteria</taxon>
        <taxon>Bacillati</taxon>
        <taxon>Bacillota</taxon>
        <taxon>Bacilli</taxon>
        <taxon>Lactobacillales</taxon>
        <taxon>Enterococcaceae</taxon>
        <taxon>Enterococcus</taxon>
    </lineage>
</organism>
<dbReference type="Gene3D" id="3.50.30.50">
    <property type="entry name" value="Putative cyclase"/>
    <property type="match status" value="1"/>
</dbReference>
<comment type="caution">
    <text evidence="1">The sequence shown here is derived from an EMBL/GenBank/DDBJ whole genome shotgun (WGS) entry which is preliminary data.</text>
</comment>
<dbReference type="PANTHER" id="PTHR31118">
    <property type="entry name" value="CYCLASE-LIKE PROTEIN 2"/>
    <property type="match status" value="1"/>
</dbReference>
<dbReference type="EMBL" id="JAEDXU010000001">
    <property type="protein sequence ID" value="MBP1045021.1"/>
    <property type="molecule type" value="Genomic_DNA"/>
</dbReference>
<name>A0ABS4CES5_9ENTE</name>
<evidence type="ECO:0000313" key="1">
    <source>
        <dbReference type="EMBL" id="MBP1045021.1"/>
    </source>
</evidence>
<dbReference type="InterPro" id="IPR037175">
    <property type="entry name" value="KFase_sf"/>
</dbReference>
<reference evidence="1 2" key="1">
    <citation type="submission" date="2020-12" db="EMBL/GenBank/DDBJ databases">
        <title>Vagococcus allomyrinae sp. nov. and Enterococcus lavae sp. nov., isolated from the larvae of Allomyrina dichotoma.</title>
        <authorList>
            <person name="Lee S.D."/>
        </authorList>
    </citation>
    <scope>NUCLEOTIDE SEQUENCE [LARGE SCALE GENOMIC DNA]</scope>
    <source>
        <strain evidence="1 2">BWM-S5</strain>
    </source>
</reference>